<organism evidence="1 2">
    <name type="scientific">Streptococcus suis</name>
    <dbReference type="NCBI Taxonomy" id="1307"/>
    <lineage>
        <taxon>Bacteria</taxon>
        <taxon>Bacillati</taxon>
        <taxon>Bacillota</taxon>
        <taxon>Bacilli</taxon>
        <taxon>Lactobacillales</taxon>
        <taxon>Streptococcaceae</taxon>
        <taxon>Streptococcus</taxon>
    </lineage>
</organism>
<dbReference type="Pfam" id="PF22539">
    <property type="entry name" value="DUF7004"/>
    <property type="match status" value="1"/>
</dbReference>
<dbReference type="RefSeq" id="WP_052503056.1">
    <property type="nucleotide sequence ID" value="NZ_CEHX01000033.1"/>
</dbReference>
<dbReference type="AlphaFoldDB" id="A0A0Z8HWZ5"/>
<protein>
    <submittedName>
        <fullName evidence="1">Uncharacterized protein</fullName>
    </submittedName>
</protein>
<evidence type="ECO:0000313" key="2">
    <source>
        <dbReference type="Proteomes" id="UP000071533"/>
    </source>
</evidence>
<proteinExistence type="predicted"/>
<sequence>MRKIKEFIDGSYLAYSTGNFDNWCVYIIKSDGEATIPLDTDYFQQIYELSLIYGVDKVYGDFVNIYDSTDKDIDEVVLQKITECSLSYRYHQSISIDKLFTTIYMTMISEENYPNTKLGKRIKRLGIYEMLYSQRTVYDAANFMRGMSWKEIDRLCEERGF</sequence>
<dbReference type="InterPro" id="IPR054273">
    <property type="entry name" value="DUF7004"/>
</dbReference>
<dbReference type="EMBL" id="FIHS01000001">
    <property type="protein sequence ID" value="CYV24839.1"/>
    <property type="molecule type" value="Genomic_DNA"/>
</dbReference>
<reference evidence="1 2" key="1">
    <citation type="submission" date="2016-02" db="EMBL/GenBank/DDBJ databases">
        <authorList>
            <consortium name="Pathogen Informatics"/>
        </authorList>
    </citation>
    <scope>NUCLEOTIDE SEQUENCE [LARGE SCALE GENOMIC DNA]</scope>
    <source>
        <strain evidence="1 2">LSS69</strain>
    </source>
</reference>
<dbReference type="Proteomes" id="UP000071533">
    <property type="component" value="Unassembled WGS sequence"/>
</dbReference>
<evidence type="ECO:0000313" key="1">
    <source>
        <dbReference type="EMBL" id="CYV24839.1"/>
    </source>
</evidence>
<gene>
    <name evidence="1" type="ORF">ERS132431_00162</name>
</gene>
<accession>A0A0Z8HWZ5</accession>
<name>A0A0Z8HWZ5_STRSU</name>